<sequence length="257" mass="29198">MPSDEGNLSGASKLVWLSSSDLQNNEDFEDCSSLSSWEDSSDFDESDIDSPYVTDLTTLPSKDTSSCSIFSVLKQEDAKNIGFICQSSRETFSKSPKHSSMKPRKDENRKKHLPMRDTPGNPLLGSKIEKNKTMVTQNDFAQVFRGRRFPVPPNYYDYNDQDDYYKNSDIKPRNLLPLLLSEAAVSKSVVHTLSKGVDCNSENMENPFLTDESEAEEDSEDSSDRSRRKRITDYVKGSKRYHPHSKTAALRKKIRLD</sequence>
<keyword evidence="2" id="KW-1185">Reference proteome</keyword>
<evidence type="ECO:0000313" key="1">
    <source>
        <dbReference type="EMBL" id="CAG8576462.1"/>
    </source>
</evidence>
<organism evidence="1 2">
    <name type="scientific">Acaulospora colombiana</name>
    <dbReference type="NCBI Taxonomy" id="27376"/>
    <lineage>
        <taxon>Eukaryota</taxon>
        <taxon>Fungi</taxon>
        <taxon>Fungi incertae sedis</taxon>
        <taxon>Mucoromycota</taxon>
        <taxon>Glomeromycotina</taxon>
        <taxon>Glomeromycetes</taxon>
        <taxon>Diversisporales</taxon>
        <taxon>Acaulosporaceae</taxon>
        <taxon>Acaulospora</taxon>
    </lineage>
</organism>
<dbReference type="EMBL" id="CAJVPT010011093">
    <property type="protein sequence ID" value="CAG8576462.1"/>
    <property type="molecule type" value="Genomic_DNA"/>
</dbReference>
<accession>A0ACA9MDL0</accession>
<dbReference type="Proteomes" id="UP000789525">
    <property type="component" value="Unassembled WGS sequence"/>
</dbReference>
<protein>
    <submittedName>
        <fullName evidence="1">9871_t:CDS:1</fullName>
    </submittedName>
</protein>
<comment type="caution">
    <text evidence="1">The sequence shown here is derived from an EMBL/GenBank/DDBJ whole genome shotgun (WGS) entry which is preliminary data.</text>
</comment>
<evidence type="ECO:0000313" key="2">
    <source>
        <dbReference type="Proteomes" id="UP000789525"/>
    </source>
</evidence>
<reference evidence="1" key="1">
    <citation type="submission" date="2021-06" db="EMBL/GenBank/DDBJ databases">
        <authorList>
            <person name="Kallberg Y."/>
            <person name="Tangrot J."/>
            <person name="Rosling A."/>
        </authorList>
    </citation>
    <scope>NUCLEOTIDE SEQUENCE</scope>
    <source>
        <strain evidence="1">CL356</strain>
    </source>
</reference>
<proteinExistence type="predicted"/>
<name>A0ACA9MDL0_9GLOM</name>
<gene>
    <name evidence="1" type="ORF">ACOLOM_LOCUS5804</name>
</gene>